<evidence type="ECO:0008006" key="4">
    <source>
        <dbReference type="Google" id="ProtNLM"/>
    </source>
</evidence>
<dbReference type="PANTHER" id="PTHR37540">
    <property type="entry name" value="TRANSCRIPTION FACTOR (ACR-2), PUTATIVE-RELATED-RELATED"/>
    <property type="match status" value="1"/>
</dbReference>
<proteinExistence type="predicted"/>
<accession>A0A0G2EQ06</accession>
<reference evidence="2 3" key="1">
    <citation type="submission" date="2015-05" db="EMBL/GenBank/DDBJ databases">
        <title>Distinctive expansion of gene families associated with plant cell wall degradation and secondary metabolism in the genomes of grapevine trunk pathogens.</title>
        <authorList>
            <person name="Lawrence D.P."/>
            <person name="Travadon R."/>
            <person name="Rolshausen P.E."/>
            <person name="Baumgartner K."/>
        </authorList>
    </citation>
    <scope>NUCLEOTIDE SEQUENCE [LARGE SCALE GENOMIC DNA]</scope>
    <source>
        <strain evidence="2">UCRPC4</strain>
    </source>
</reference>
<dbReference type="AlphaFoldDB" id="A0A0G2EQ06"/>
<feature type="compositionally biased region" description="Basic residues" evidence="1">
    <location>
        <begin position="29"/>
        <end position="40"/>
    </location>
</feature>
<name>A0A0G2EQ06_PHACM</name>
<comment type="caution">
    <text evidence="2">The sequence shown here is derived from an EMBL/GenBank/DDBJ whole genome shotgun (WGS) entry which is preliminary data.</text>
</comment>
<feature type="compositionally biased region" description="Basic residues" evidence="1">
    <location>
        <begin position="76"/>
        <end position="91"/>
    </location>
</feature>
<feature type="compositionally biased region" description="Basic and acidic residues" evidence="1">
    <location>
        <begin position="41"/>
        <end position="57"/>
    </location>
</feature>
<dbReference type="EMBL" id="LCWF01000060">
    <property type="protein sequence ID" value="KKY24354.1"/>
    <property type="molecule type" value="Genomic_DNA"/>
</dbReference>
<keyword evidence="3" id="KW-1185">Reference proteome</keyword>
<feature type="compositionally biased region" description="Polar residues" evidence="1">
    <location>
        <begin position="92"/>
        <end position="104"/>
    </location>
</feature>
<protein>
    <recommendedName>
        <fullName evidence="4">Tachykinin family protein</fullName>
    </recommendedName>
</protein>
<evidence type="ECO:0000313" key="3">
    <source>
        <dbReference type="Proteomes" id="UP000053317"/>
    </source>
</evidence>
<dbReference type="Proteomes" id="UP000053317">
    <property type="component" value="Unassembled WGS sequence"/>
</dbReference>
<evidence type="ECO:0000313" key="2">
    <source>
        <dbReference type="EMBL" id="KKY24354.1"/>
    </source>
</evidence>
<dbReference type="PANTHER" id="PTHR37540:SF5">
    <property type="entry name" value="TRANSCRIPTION FACTOR DOMAIN-CONTAINING PROTEIN"/>
    <property type="match status" value="1"/>
</dbReference>
<gene>
    <name evidence="2" type="ORF">UCRPC4_g02464</name>
</gene>
<sequence>MPPKRDSQFLWLSVSDGNEGPKQSNSSSKRAHVLRQHYRKTRTENVEGHSVADKAPKEASTSSTADLQSLTTTFKLHSHQKRRSTKGRKNLKSMNEAQSNNETSRGLVVSDAMVEYAIRPVSPGYVDPFDSLGLGMDPRLSLYMQYCSCAGHISQLDPGGKSLAYPDLLRYKALSCQTLNSDLTKRTDPSTEAVLFTVATSVAAENSILNIKEAKTHMKGLEKLIELGGGLDSLSHGSLSMIYMSNIKLAQATGDRPRLKITDKFQSEIVNLENLSIFEQTPSTDLQGMGDGFFKQRVSIHFMPKFIDILHGLRGMIIHFEKIRNNPKLSSKWDDDLIAIFEHRLLELPYEEGEGAIIGSGIQECCWRAVLLYNHVRLRECFAFPFIVKVAERLRYAISRNFSKCFDATPDLLLWMLYTGLSASKIHTKHADWFANSLTLVARRLDVFSWNDMKPLLRRFFLAERSLGMGFKNESVWEEAQFLTKLKEIGQKKSDRY</sequence>
<evidence type="ECO:0000256" key="1">
    <source>
        <dbReference type="SAM" id="MobiDB-lite"/>
    </source>
</evidence>
<organism evidence="2 3">
    <name type="scientific">Phaeomoniella chlamydospora</name>
    <name type="common">Phaeoacremonium chlamydosporum</name>
    <dbReference type="NCBI Taxonomy" id="158046"/>
    <lineage>
        <taxon>Eukaryota</taxon>
        <taxon>Fungi</taxon>
        <taxon>Dikarya</taxon>
        <taxon>Ascomycota</taxon>
        <taxon>Pezizomycotina</taxon>
        <taxon>Eurotiomycetes</taxon>
        <taxon>Chaetothyriomycetidae</taxon>
        <taxon>Phaeomoniellales</taxon>
        <taxon>Phaeomoniellaceae</taxon>
        <taxon>Phaeomoniella</taxon>
    </lineage>
</organism>
<feature type="region of interest" description="Disordered" evidence="1">
    <location>
        <begin position="1"/>
        <end position="104"/>
    </location>
</feature>
<feature type="compositionally biased region" description="Polar residues" evidence="1">
    <location>
        <begin position="59"/>
        <end position="75"/>
    </location>
</feature>
<dbReference type="OrthoDB" id="3469225at2759"/>
<reference evidence="2 3" key="2">
    <citation type="submission" date="2015-05" db="EMBL/GenBank/DDBJ databases">
        <authorList>
            <person name="Morales-Cruz A."/>
            <person name="Amrine K.C."/>
            <person name="Cantu D."/>
        </authorList>
    </citation>
    <scope>NUCLEOTIDE SEQUENCE [LARGE SCALE GENOMIC DNA]</scope>
    <source>
        <strain evidence="2">UCRPC4</strain>
    </source>
</reference>